<reference evidence="1 2" key="1">
    <citation type="submission" date="2020-07" db="EMBL/GenBank/DDBJ databases">
        <authorList>
            <person name="Xu S."/>
            <person name="Li A."/>
        </authorList>
    </citation>
    <scope>NUCLEOTIDE SEQUENCE [LARGE SCALE GENOMIC DNA]</scope>
    <source>
        <strain evidence="1 2">SG-8</strain>
    </source>
</reference>
<comment type="caution">
    <text evidence="1">The sequence shown here is derived from an EMBL/GenBank/DDBJ whole genome shotgun (WGS) entry which is preliminary data.</text>
</comment>
<accession>A0A7W3U101</accession>
<gene>
    <name evidence="1" type="ORF">H4F99_00305</name>
</gene>
<dbReference type="RefSeq" id="WP_182667721.1">
    <property type="nucleotide sequence ID" value="NZ_JACHTE010000001.1"/>
</dbReference>
<evidence type="ECO:0000313" key="2">
    <source>
        <dbReference type="Proteomes" id="UP000552587"/>
    </source>
</evidence>
<dbReference type="AlphaFoldDB" id="A0A7W3U101"/>
<dbReference type="PANTHER" id="PTHR33986">
    <property type="entry name" value="OS02G0535700 PROTEIN"/>
    <property type="match status" value="1"/>
</dbReference>
<proteinExistence type="predicted"/>
<evidence type="ECO:0000313" key="1">
    <source>
        <dbReference type="EMBL" id="MBB1086922.1"/>
    </source>
</evidence>
<dbReference type="Proteomes" id="UP000552587">
    <property type="component" value="Unassembled WGS sequence"/>
</dbReference>
<dbReference type="PANTHER" id="PTHR33986:SF15">
    <property type="entry name" value="MITOCHONDRIAL FISSION PROTEIN ELM1"/>
    <property type="match status" value="1"/>
</dbReference>
<keyword evidence="2" id="KW-1185">Reference proteome</keyword>
<sequence length="320" mass="34227">MPINDTTWTMTDGNAGNRRQASALAAALGRHAHDWTLDAKPPWRWASPRRLPASGHAYGADFAAALHLPPASRPGLVIGCGRQAALATRLLRRPDTRSVQVLAPRIPTRHWDLVIAPEHDGLRGPNVLTLLGSLNPVDDLWLAAGRRDVPGPGALPGPRTAVLLGGPSAHARYDEADWEALLDQIAERVAAEGGSVLATTSRRTPPGVARRVRERLGWLPGLVWSDEGDGPNPYAGVLGWADRIVCTADSVNMVSEAAATPAPVFIAGLEGLSGRPRQFVESLLGRDRVRPLDAHLHPFSVTPLRETARVAAEVAARLDL</sequence>
<dbReference type="Pfam" id="PF06258">
    <property type="entry name" value="Mito_fiss_Elm1"/>
    <property type="match status" value="1"/>
</dbReference>
<protein>
    <submittedName>
        <fullName evidence="1">Mitochondrial fission ELM1 family protein</fullName>
    </submittedName>
</protein>
<name>A0A7W3U101_9GAMM</name>
<organism evidence="1 2">
    <name type="scientific">Marilutibacter penaei</name>
    <dbReference type="NCBI Taxonomy" id="2759900"/>
    <lineage>
        <taxon>Bacteria</taxon>
        <taxon>Pseudomonadati</taxon>
        <taxon>Pseudomonadota</taxon>
        <taxon>Gammaproteobacteria</taxon>
        <taxon>Lysobacterales</taxon>
        <taxon>Lysobacteraceae</taxon>
        <taxon>Marilutibacter</taxon>
    </lineage>
</organism>
<dbReference type="InterPro" id="IPR009367">
    <property type="entry name" value="Elm1-like"/>
</dbReference>
<dbReference type="EMBL" id="JACHTE010000001">
    <property type="protein sequence ID" value="MBB1086922.1"/>
    <property type="molecule type" value="Genomic_DNA"/>
</dbReference>